<organism evidence="1 2">
    <name type="scientific">Diversispora epigaea</name>
    <dbReference type="NCBI Taxonomy" id="1348612"/>
    <lineage>
        <taxon>Eukaryota</taxon>
        <taxon>Fungi</taxon>
        <taxon>Fungi incertae sedis</taxon>
        <taxon>Mucoromycota</taxon>
        <taxon>Glomeromycotina</taxon>
        <taxon>Glomeromycetes</taxon>
        <taxon>Diversisporales</taxon>
        <taxon>Diversisporaceae</taxon>
        <taxon>Diversispora</taxon>
    </lineage>
</organism>
<dbReference type="EMBL" id="PQFF01000453">
    <property type="protein sequence ID" value="RHZ49234.1"/>
    <property type="molecule type" value="Genomic_DNA"/>
</dbReference>
<proteinExistence type="predicted"/>
<protein>
    <submittedName>
        <fullName evidence="1">Uncharacterized protein</fullName>
    </submittedName>
</protein>
<gene>
    <name evidence="1" type="ORF">Glove_527g5</name>
</gene>
<evidence type="ECO:0000313" key="2">
    <source>
        <dbReference type="Proteomes" id="UP000266861"/>
    </source>
</evidence>
<dbReference type="Proteomes" id="UP000266861">
    <property type="component" value="Unassembled WGS sequence"/>
</dbReference>
<reference evidence="1 2" key="1">
    <citation type="submission" date="2018-08" db="EMBL/GenBank/DDBJ databases">
        <title>Genome and evolution of the arbuscular mycorrhizal fungus Diversispora epigaea (formerly Glomus versiforme) and its bacterial endosymbionts.</title>
        <authorList>
            <person name="Sun X."/>
            <person name="Fei Z."/>
            <person name="Harrison M."/>
        </authorList>
    </citation>
    <scope>NUCLEOTIDE SEQUENCE [LARGE SCALE GENOMIC DNA]</scope>
    <source>
        <strain evidence="1 2">IT104</strain>
    </source>
</reference>
<keyword evidence="2" id="KW-1185">Reference proteome</keyword>
<dbReference type="AlphaFoldDB" id="A0A397GHB3"/>
<sequence>MVIVSRDIFLFFWSKIILLKPLFHIFLISDRFNVENVDEVKLKNLILNKISISVAEADKWLSNEDAKGGRNNSWLNDEKLTEAGDAARAITVIKTITK</sequence>
<evidence type="ECO:0000313" key="1">
    <source>
        <dbReference type="EMBL" id="RHZ49234.1"/>
    </source>
</evidence>
<name>A0A397GHB3_9GLOM</name>
<comment type="caution">
    <text evidence="1">The sequence shown here is derived from an EMBL/GenBank/DDBJ whole genome shotgun (WGS) entry which is preliminary data.</text>
</comment>
<accession>A0A397GHB3</accession>